<keyword evidence="3" id="KW-1185">Reference proteome</keyword>
<proteinExistence type="predicted"/>
<feature type="compositionally biased region" description="Polar residues" evidence="1">
    <location>
        <begin position="1"/>
        <end position="12"/>
    </location>
</feature>
<dbReference type="PANTHER" id="PTHR13318">
    <property type="entry name" value="PARTNER OF PAIRED, ISOFORM B-RELATED"/>
    <property type="match status" value="1"/>
</dbReference>
<reference evidence="3" key="1">
    <citation type="submission" date="2016-03" db="EMBL/GenBank/DDBJ databases">
        <authorList>
            <person name="Devillers Hugo."/>
        </authorList>
    </citation>
    <scope>NUCLEOTIDE SEQUENCE [LARGE SCALE GENOMIC DNA]</scope>
</reference>
<dbReference type="SUPFAM" id="SSF52047">
    <property type="entry name" value="RNI-like"/>
    <property type="match status" value="1"/>
</dbReference>
<dbReference type="CDD" id="cd09293">
    <property type="entry name" value="AMN1"/>
    <property type="match status" value="1"/>
</dbReference>
<evidence type="ECO:0000313" key="2">
    <source>
        <dbReference type="EMBL" id="SCU95185.1"/>
    </source>
</evidence>
<evidence type="ECO:0000256" key="1">
    <source>
        <dbReference type="SAM" id="MobiDB-lite"/>
    </source>
</evidence>
<organism evidence="2 3">
    <name type="scientific">Lachancea nothofagi CBS 11611</name>
    <dbReference type="NCBI Taxonomy" id="1266666"/>
    <lineage>
        <taxon>Eukaryota</taxon>
        <taxon>Fungi</taxon>
        <taxon>Dikarya</taxon>
        <taxon>Ascomycota</taxon>
        <taxon>Saccharomycotina</taxon>
        <taxon>Saccharomycetes</taxon>
        <taxon>Saccharomycetales</taxon>
        <taxon>Saccharomycetaceae</taxon>
        <taxon>Lachancea</taxon>
    </lineage>
</organism>
<dbReference type="InterPro" id="IPR006553">
    <property type="entry name" value="Leu-rich_rpt_Cys-con_subtyp"/>
</dbReference>
<dbReference type="Proteomes" id="UP000189911">
    <property type="component" value="Chromosome E"/>
</dbReference>
<dbReference type="SMART" id="SM00367">
    <property type="entry name" value="LRR_CC"/>
    <property type="match status" value="3"/>
</dbReference>
<name>A0A1G4JVZ0_9SACH</name>
<dbReference type="OrthoDB" id="550575at2759"/>
<accession>A0A1G4JVZ0</accession>
<dbReference type="GO" id="GO:0031146">
    <property type="term" value="P:SCF-dependent proteasomal ubiquitin-dependent protein catabolic process"/>
    <property type="evidence" value="ECO:0007669"/>
    <property type="project" value="TreeGrafter"/>
</dbReference>
<dbReference type="EMBL" id="LT598451">
    <property type="protein sequence ID" value="SCU95185.1"/>
    <property type="molecule type" value="Genomic_DNA"/>
</dbReference>
<dbReference type="Gene3D" id="3.80.10.10">
    <property type="entry name" value="Ribonuclease Inhibitor"/>
    <property type="match status" value="2"/>
</dbReference>
<sequence>MLSSKPSRSGSFKRSRDISDSAVVSSPPCKKHTNDDTQNLLLRDQSRSPLKQFNLDNLTPLATPTKAPNPQSFTFGEANTPRSKSPSLENHFSDLKLWVPGKVSNVTNKFKITTFTHPIFTTPEIVERILRFVDAQSIIPREKPRHRRKPQSLSHALVICEGDEEKAQKLWTESTKSDIRNAVTKDAALHNCLSVNKLWHDIALSIVTENLYFTDSKKVRKLATSPSRSRTMFSKPSAFVLHKLSKLTQDDLNAVAPIVSSERLKWIELYICPKILPPVPIFQQSRNVEKLVLPGNRYVDDEFLMKIAPHLTKLKVLDLRACDKVSDGGVLSITTNCPLLEVCNLGRHRNGEAITSVSLIALARNTRVDTVGAAGCHITDAGIWELAMHRGPRIKRLSLNNCKLLTNNSVPTLLALKYFPQLSVLEIRDVKHLTNVQPIVAYVRAKRARGIPVLVEGGERIDLLMKEVEFRMEQEHSARVLAAFTEWVNDEELQ</sequence>
<feature type="compositionally biased region" description="Polar residues" evidence="1">
    <location>
        <begin position="58"/>
        <end position="74"/>
    </location>
</feature>
<dbReference type="InterPro" id="IPR032675">
    <property type="entry name" value="LRR_dom_sf"/>
</dbReference>
<gene>
    <name evidence="2" type="ORF">LANO_0E09582G</name>
</gene>
<dbReference type="GO" id="GO:0019005">
    <property type="term" value="C:SCF ubiquitin ligase complex"/>
    <property type="evidence" value="ECO:0007669"/>
    <property type="project" value="TreeGrafter"/>
</dbReference>
<feature type="region of interest" description="Disordered" evidence="1">
    <location>
        <begin position="1"/>
        <end position="38"/>
    </location>
</feature>
<evidence type="ECO:0000313" key="3">
    <source>
        <dbReference type="Proteomes" id="UP000189911"/>
    </source>
</evidence>
<feature type="region of interest" description="Disordered" evidence="1">
    <location>
        <begin position="58"/>
        <end position="87"/>
    </location>
</feature>
<protein>
    <submittedName>
        <fullName evidence="2">LANO_0E09582g1_1</fullName>
    </submittedName>
</protein>
<dbReference type="AlphaFoldDB" id="A0A1G4JVZ0"/>